<comment type="caution">
    <text evidence="1">The sequence shown here is derived from an EMBL/GenBank/DDBJ whole genome shotgun (WGS) entry which is preliminary data.</text>
</comment>
<organism evidence="1">
    <name type="scientific">marine sediment metagenome</name>
    <dbReference type="NCBI Taxonomy" id="412755"/>
    <lineage>
        <taxon>unclassified sequences</taxon>
        <taxon>metagenomes</taxon>
        <taxon>ecological metagenomes</taxon>
    </lineage>
</organism>
<reference evidence="1" key="1">
    <citation type="journal article" date="2015" name="Nature">
        <title>Complex archaea that bridge the gap between prokaryotes and eukaryotes.</title>
        <authorList>
            <person name="Spang A."/>
            <person name="Saw J.H."/>
            <person name="Jorgensen S.L."/>
            <person name="Zaremba-Niedzwiedzka K."/>
            <person name="Martijn J."/>
            <person name="Lind A.E."/>
            <person name="van Eijk R."/>
            <person name="Schleper C."/>
            <person name="Guy L."/>
            <person name="Ettema T.J."/>
        </authorList>
    </citation>
    <scope>NUCLEOTIDE SEQUENCE</scope>
</reference>
<evidence type="ECO:0000313" key="1">
    <source>
        <dbReference type="EMBL" id="KKK78035.1"/>
    </source>
</evidence>
<protein>
    <submittedName>
        <fullName evidence="1">Uncharacterized protein</fullName>
    </submittedName>
</protein>
<dbReference type="EMBL" id="LAZR01054677">
    <property type="protein sequence ID" value="KKK78035.1"/>
    <property type="molecule type" value="Genomic_DNA"/>
</dbReference>
<dbReference type="AlphaFoldDB" id="A0A0F8YW36"/>
<proteinExistence type="predicted"/>
<accession>A0A0F8YW36</accession>
<name>A0A0F8YW36_9ZZZZ</name>
<gene>
    <name evidence="1" type="ORF">LCGC14_2847590</name>
</gene>
<sequence>MSDYIDIDVSDAEPLSTIDDNSERELTITKAVSKEEYDAILLTLSSAEDPLAADISHFLNLSHTDGTLKQKQACAFRLKTFLETFDIPTSGGFSIEDMIGKTGTVIIGVKESDDYGKQNTIKRCVNPVDKD</sequence>